<protein>
    <submittedName>
        <fullName evidence="3">Small GTP-binding protein, putative</fullName>
    </submittedName>
</protein>
<dbReference type="eggNOG" id="KOG0092">
    <property type="taxonomic scope" value="Eukaryota"/>
</dbReference>
<dbReference type="EMBL" id="DS113422">
    <property type="protein sequence ID" value="EAY06492.1"/>
    <property type="molecule type" value="Genomic_DNA"/>
</dbReference>
<evidence type="ECO:0000313" key="3">
    <source>
        <dbReference type="EMBL" id="EAY06492.1"/>
    </source>
</evidence>
<dbReference type="VEuPathDB" id="TrichDB:TVAGG3_0005370"/>
<dbReference type="InterPro" id="IPR001806">
    <property type="entry name" value="Small_GTPase"/>
</dbReference>
<dbReference type="KEGG" id="tva:4764362"/>
<dbReference type="OMA" id="AQLCYRD"/>
<dbReference type="InterPro" id="IPR027417">
    <property type="entry name" value="P-loop_NTPase"/>
</dbReference>
<dbReference type="RefSeq" id="XP_001318715.1">
    <property type="nucleotide sequence ID" value="XM_001318680.1"/>
</dbReference>
<evidence type="ECO:0000313" key="4">
    <source>
        <dbReference type="Proteomes" id="UP000001542"/>
    </source>
</evidence>
<name>A2ELG5_TRIV3</name>
<sequence length="200" mass="21332">MSTSATSVKLVLLGDSGVGKTSIATQYISGKAPQSVKPTIGAAFVTKSIVVDGQPVELLIWDTAGQEVYRGLAPMYYRSALIAIVVFDITRQQSYDSVSYWINELKANADSRTIIVVCANKTDLEDQRAVVEVTAQEFAESHGALYAATSATTGSGIDRMFQMAVGKLMKDQAGEPVNQNGKQGGGVALREEQNTKKGCC</sequence>
<dbReference type="InterPro" id="IPR005225">
    <property type="entry name" value="Small_GTP-bd"/>
</dbReference>
<evidence type="ECO:0000256" key="2">
    <source>
        <dbReference type="SAM" id="MobiDB-lite"/>
    </source>
</evidence>
<gene>
    <name evidence="3" type="ORF">TVAG_257310</name>
</gene>
<feature type="compositionally biased region" description="Basic and acidic residues" evidence="2">
    <location>
        <begin position="189"/>
        <end position="200"/>
    </location>
</feature>
<keyword evidence="1" id="KW-0547">Nucleotide-binding</keyword>
<dbReference type="VEuPathDB" id="TrichDB:TVAG_257310"/>
<accession>A2ELG5</accession>
<dbReference type="SMART" id="SM00174">
    <property type="entry name" value="RHO"/>
    <property type="match status" value="1"/>
</dbReference>
<dbReference type="PANTHER" id="PTHR47978">
    <property type="match status" value="1"/>
</dbReference>
<dbReference type="InParanoid" id="A2ELG5"/>
<organism evidence="3 4">
    <name type="scientific">Trichomonas vaginalis (strain ATCC PRA-98 / G3)</name>
    <dbReference type="NCBI Taxonomy" id="412133"/>
    <lineage>
        <taxon>Eukaryota</taxon>
        <taxon>Metamonada</taxon>
        <taxon>Parabasalia</taxon>
        <taxon>Trichomonadida</taxon>
        <taxon>Trichomonadidae</taxon>
        <taxon>Trichomonas</taxon>
    </lineage>
</organism>
<dbReference type="Proteomes" id="UP000001542">
    <property type="component" value="Unassembled WGS sequence"/>
</dbReference>
<dbReference type="PROSITE" id="PS51421">
    <property type="entry name" value="RAS"/>
    <property type="match status" value="1"/>
</dbReference>
<dbReference type="PROSITE" id="PS51419">
    <property type="entry name" value="RAB"/>
    <property type="match status" value="1"/>
</dbReference>
<dbReference type="Gene3D" id="3.40.50.300">
    <property type="entry name" value="P-loop containing nucleotide triphosphate hydrolases"/>
    <property type="match status" value="1"/>
</dbReference>
<dbReference type="OrthoDB" id="63533at2759"/>
<dbReference type="STRING" id="5722.A2ELG5"/>
<dbReference type="SMART" id="SM00173">
    <property type="entry name" value="RAS"/>
    <property type="match status" value="1"/>
</dbReference>
<reference evidence="3" key="1">
    <citation type="submission" date="2006-10" db="EMBL/GenBank/DDBJ databases">
        <authorList>
            <person name="Amadeo P."/>
            <person name="Zhao Q."/>
            <person name="Wortman J."/>
            <person name="Fraser-Liggett C."/>
            <person name="Carlton J."/>
        </authorList>
    </citation>
    <scope>NUCLEOTIDE SEQUENCE</scope>
    <source>
        <strain evidence="3">G3</strain>
    </source>
</reference>
<keyword evidence="4" id="KW-1185">Reference proteome</keyword>
<dbReference type="Pfam" id="PF00071">
    <property type="entry name" value="Ras"/>
    <property type="match status" value="1"/>
</dbReference>
<dbReference type="FunFam" id="3.40.50.300:FF:000808">
    <property type="entry name" value="Small GTP-binding protein, putative"/>
    <property type="match status" value="1"/>
</dbReference>
<dbReference type="SMART" id="SM00175">
    <property type="entry name" value="RAB"/>
    <property type="match status" value="1"/>
</dbReference>
<dbReference type="NCBIfam" id="TIGR00231">
    <property type="entry name" value="small_GTP"/>
    <property type="match status" value="1"/>
</dbReference>
<dbReference type="GO" id="GO:0005525">
    <property type="term" value="F:GTP binding"/>
    <property type="evidence" value="ECO:0007669"/>
    <property type="project" value="InterPro"/>
</dbReference>
<dbReference type="GO" id="GO:0012505">
    <property type="term" value="C:endomembrane system"/>
    <property type="evidence" value="ECO:0000318"/>
    <property type="project" value="GO_Central"/>
</dbReference>
<dbReference type="CDD" id="cd00154">
    <property type="entry name" value="Rab"/>
    <property type="match status" value="1"/>
</dbReference>
<dbReference type="PRINTS" id="PR00449">
    <property type="entry name" value="RASTRNSFRMNG"/>
</dbReference>
<dbReference type="PROSITE" id="PS51420">
    <property type="entry name" value="RHO"/>
    <property type="match status" value="1"/>
</dbReference>
<dbReference type="GO" id="GO:0003924">
    <property type="term" value="F:GTPase activity"/>
    <property type="evidence" value="ECO:0000318"/>
    <property type="project" value="GO_Central"/>
</dbReference>
<dbReference type="GO" id="GO:0006886">
    <property type="term" value="P:intracellular protein transport"/>
    <property type="evidence" value="ECO:0000318"/>
    <property type="project" value="GO_Central"/>
</dbReference>
<feature type="region of interest" description="Disordered" evidence="2">
    <location>
        <begin position="174"/>
        <end position="200"/>
    </location>
</feature>
<evidence type="ECO:0000256" key="1">
    <source>
        <dbReference type="ARBA" id="ARBA00022741"/>
    </source>
</evidence>
<dbReference type="AlphaFoldDB" id="A2ELG5"/>
<proteinExistence type="predicted"/>
<dbReference type="SMART" id="SM00176">
    <property type="entry name" value="RAN"/>
    <property type="match status" value="1"/>
</dbReference>
<reference evidence="3" key="2">
    <citation type="journal article" date="2007" name="Science">
        <title>Draft genome sequence of the sexually transmitted pathogen Trichomonas vaginalis.</title>
        <authorList>
            <person name="Carlton J.M."/>
            <person name="Hirt R.P."/>
            <person name="Silva J.C."/>
            <person name="Delcher A.L."/>
            <person name="Schatz M."/>
            <person name="Zhao Q."/>
            <person name="Wortman J.R."/>
            <person name="Bidwell S.L."/>
            <person name="Alsmark U.C.M."/>
            <person name="Besteiro S."/>
            <person name="Sicheritz-Ponten T."/>
            <person name="Noel C.J."/>
            <person name="Dacks J.B."/>
            <person name="Foster P.G."/>
            <person name="Simillion C."/>
            <person name="Van de Peer Y."/>
            <person name="Miranda-Saavedra D."/>
            <person name="Barton G.J."/>
            <person name="Westrop G.D."/>
            <person name="Mueller S."/>
            <person name="Dessi D."/>
            <person name="Fiori P.L."/>
            <person name="Ren Q."/>
            <person name="Paulsen I."/>
            <person name="Zhang H."/>
            <person name="Bastida-Corcuera F.D."/>
            <person name="Simoes-Barbosa A."/>
            <person name="Brown M.T."/>
            <person name="Hayes R.D."/>
            <person name="Mukherjee M."/>
            <person name="Okumura C.Y."/>
            <person name="Schneider R."/>
            <person name="Smith A.J."/>
            <person name="Vanacova S."/>
            <person name="Villalvazo M."/>
            <person name="Haas B.J."/>
            <person name="Pertea M."/>
            <person name="Feldblyum T.V."/>
            <person name="Utterback T.R."/>
            <person name="Shu C.L."/>
            <person name="Osoegawa K."/>
            <person name="de Jong P.J."/>
            <person name="Hrdy I."/>
            <person name="Horvathova L."/>
            <person name="Zubacova Z."/>
            <person name="Dolezal P."/>
            <person name="Malik S.B."/>
            <person name="Logsdon J.M. Jr."/>
            <person name="Henze K."/>
            <person name="Gupta A."/>
            <person name="Wang C.C."/>
            <person name="Dunne R.L."/>
            <person name="Upcroft J.A."/>
            <person name="Upcroft P."/>
            <person name="White O."/>
            <person name="Salzberg S.L."/>
            <person name="Tang P."/>
            <person name="Chiu C.-H."/>
            <person name="Lee Y.-S."/>
            <person name="Embley T.M."/>
            <person name="Coombs G.H."/>
            <person name="Mottram J.C."/>
            <person name="Tachezy J."/>
            <person name="Fraser-Liggett C.M."/>
            <person name="Johnson P.J."/>
        </authorList>
    </citation>
    <scope>NUCLEOTIDE SEQUENCE [LARGE SCALE GENOMIC DNA]</scope>
    <source>
        <strain evidence="3">G3</strain>
    </source>
</reference>
<dbReference type="GO" id="GO:0006897">
    <property type="term" value="P:endocytosis"/>
    <property type="evidence" value="ECO:0000318"/>
    <property type="project" value="GO_Central"/>
</dbReference>
<dbReference type="SUPFAM" id="SSF52540">
    <property type="entry name" value="P-loop containing nucleoside triphosphate hydrolases"/>
    <property type="match status" value="1"/>
</dbReference>
<dbReference type="SMR" id="A2ELG5"/>